<evidence type="ECO:0000313" key="3">
    <source>
        <dbReference type="Proteomes" id="UP001497453"/>
    </source>
</evidence>
<keyword evidence="1" id="KW-1133">Transmembrane helix</keyword>
<sequence>MASSDVPLESLLNPITPLAFLPPKLASEFEASRYVFACVLGAWLWDLLMGIPEDIRMFRKERVALSDVAYVLARIASGGFVTMSFLFAAAPLSNCQTMINITGWFGAFALPCNSMLFLLRIRGVFFNSRIITIIFSLLWLSTLASFTAPFTFTANNIGPTDNCIITRVDERSSAGFFSIGVFDTMVFIAITIRILSFNPTISWSERLRTFWSGKNMGRVSRALLQTGQLYYLVTVGGNILVMVIILNARVSATFQGMSTVPNIALQNAMACKVFRLLKLGLIKGFPSNFTSSTGERTRSLQFNTTAALSRDATGRRTVDPDDGGDIHLATFSSEEVKRTTKVVPLPMQITVSRETDVASETKSRRSDSYIDHEHAFVDFRLSTDS</sequence>
<feature type="transmembrane region" description="Helical" evidence="1">
    <location>
        <begin position="229"/>
        <end position="248"/>
    </location>
</feature>
<reference evidence="3" key="1">
    <citation type="submission" date="2024-04" db="EMBL/GenBank/DDBJ databases">
        <authorList>
            <person name="Shaw F."/>
            <person name="Minotto A."/>
        </authorList>
    </citation>
    <scope>NUCLEOTIDE SEQUENCE [LARGE SCALE GENOMIC DNA]</scope>
</reference>
<feature type="transmembrane region" description="Helical" evidence="1">
    <location>
        <begin position="31"/>
        <end position="48"/>
    </location>
</feature>
<dbReference type="EMBL" id="OZ037947">
    <property type="protein sequence ID" value="CAL1708180.1"/>
    <property type="molecule type" value="Genomic_DNA"/>
</dbReference>
<proteinExistence type="predicted"/>
<organism evidence="2 3">
    <name type="scientific">Somion occarium</name>
    <dbReference type="NCBI Taxonomy" id="3059160"/>
    <lineage>
        <taxon>Eukaryota</taxon>
        <taxon>Fungi</taxon>
        <taxon>Dikarya</taxon>
        <taxon>Basidiomycota</taxon>
        <taxon>Agaricomycotina</taxon>
        <taxon>Agaricomycetes</taxon>
        <taxon>Polyporales</taxon>
        <taxon>Cerrenaceae</taxon>
        <taxon>Somion</taxon>
    </lineage>
</organism>
<keyword evidence="1" id="KW-0812">Transmembrane</keyword>
<feature type="transmembrane region" description="Helical" evidence="1">
    <location>
        <begin position="174"/>
        <end position="196"/>
    </location>
</feature>
<feature type="transmembrane region" description="Helical" evidence="1">
    <location>
        <begin position="68"/>
        <end position="89"/>
    </location>
</feature>
<feature type="transmembrane region" description="Helical" evidence="1">
    <location>
        <begin position="101"/>
        <end position="119"/>
    </location>
</feature>
<feature type="transmembrane region" description="Helical" evidence="1">
    <location>
        <begin position="131"/>
        <end position="154"/>
    </location>
</feature>
<accession>A0ABP1DK87</accession>
<keyword evidence="1" id="KW-0472">Membrane</keyword>
<evidence type="ECO:0000256" key="1">
    <source>
        <dbReference type="SAM" id="Phobius"/>
    </source>
</evidence>
<name>A0ABP1DK87_9APHY</name>
<protein>
    <submittedName>
        <fullName evidence="2">Uncharacterized protein</fullName>
    </submittedName>
</protein>
<gene>
    <name evidence="2" type="ORF">GFSPODELE1_LOCUS6728</name>
</gene>
<evidence type="ECO:0000313" key="2">
    <source>
        <dbReference type="EMBL" id="CAL1708180.1"/>
    </source>
</evidence>
<dbReference type="Proteomes" id="UP001497453">
    <property type="component" value="Chromosome 4"/>
</dbReference>
<keyword evidence="3" id="KW-1185">Reference proteome</keyword>